<accession>A0A1B3XW50</accession>
<dbReference type="SUPFAM" id="SSF53335">
    <property type="entry name" value="S-adenosyl-L-methionine-dependent methyltransferases"/>
    <property type="match status" value="1"/>
</dbReference>
<evidence type="ECO:0000313" key="6">
    <source>
        <dbReference type="Proteomes" id="UP000077926"/>
    </source>
</evidence>
<keyword evidence="6" id="KW-1185">Reference proteome</keyword>
<dbReference type="CDD" id="cd02440">
    <property type="entry name" value="AdoMet_MTases"/>
    <property type="match status" value="1"/>
</dbReference>
<dbReference type="PANTHER" id="PTHR43464">
    <property type="entry name" value="METHYLTRANSFERASE"/>
    <property type="match status" value="1"/>
</dbReference>
<dbReference type="InterPro" id="IPR029063">
    <property type="entry name" value="SAM-dependent_MTases_sf"/>
</dbReference>
<dbReference type="Gene3D" id="3.40.50.150">
    <property type="entry name" value="Vaccinia Virus protein VP39"/>
    <property type="match status" value="1"/>
</dbReference>
<dbReference type="Proteomes" id="UP000077926">
    <property type="component" value="Plasmid pG25-68"/>
</dbReference>
<dbReference type="EMBL" id="CP017081">
    <property type="protein sequence ID" value="AOH57447.1"/>
    <property type="molecule type" value="Genomic_DNA"/>
</dbReference>
<dbReference type="OrthoDB" id="9804312at2"/>
<dbReference type="RefSeq" id="WP_064465388.1">
    <property type="nucleotide sequence ID" value="NZ_CP017081.1"/>
</dbReference>
<sequence>MTEEAILNYDDLFNMLDNLLREPKEFWEGFYSNRDKEIPFFKIKGPDENLVEYFENGLKPTRVLEIGCGPGRNAIYMAQKGCKVDALDISQNAIDWAIERAKEDQVDINFQCQSLFSFFFEPNSYDFVYDCGLLHHIAPHRRLTYLEVIKKALKPNGYLGLVCFNTDGAVDTSDWEVYRAGSLNRGIGYTEKRLKEVFTKDFDIISFRGMKKITQPSEFFGEEFLWTILMQMK</sequence>
<feature type="domain" description="Methyltransferase" evidence="4">
    <location>
        <begin position="63"/>
        <end position="157"/>
    </location>
</feature>
<keyword evidence="5" id="KW-0614">Plasmid</keyword>
<evidence type="ECO:0000313" key="5">
    <source>
        <dbReference type="EMBL" id="AOH57447.1"/>
    </source>
</evidence>
<geneLocation type="plasmid" evidence="6">
    <name>pg25-68</name>
</geneLocation>
<dbReference type="GO" id="GO:0032259">
    <property type="term" value="P:methylation"/>
    <property type="evidence" value="ECO:0007669"/>
    <property type="project" value="UniProtKB-KW"/>
</dbReference>
<dbReference type="KEGG" id="bmur:ABE28_024170"/>
<dbReference type="Pfam" id="PF13649">
    <property type="entry name" value="Methyltransf_25"/>
    <property type="match status" value="1"/>
</dbReference>
<dbReference type="GO" id="GO:0008168">
    <property type="term" value="F:methyltransferase activity"/>
    <property type="evidence" value="ECO:0007669"/>
    <property type="project" value="UniProtKB-KW"/>
</dbReference>
<dbReference type="AlphaFoldDB" id="A0A1B3XW50"/>
<evidence type="ECO:0000256" key="3">
    <source>
        <dbReference type="ARBA" id="ARBA00022691"/>
    </source>
</evidence>
<keyword evidence="2 5" id="KW-0808">Transferase</keyword>
<dbReference type="PANTHER" id="PTHR43464:SF19">
    <property type="entry name" value="UBIQUINONE BIOSYNTHESIS O-METHYLTRANSFERASE, MITOCHONDRIAL"/>
    <property type="match status" value="1"/>
</dbReference>
<name>A0A1B3XW50_9BACI</name>
<evidence type="ECO:0000256" key="2">
    <source>
        <dbReference type="ARBA" id="ARBA00022679"/>
    </source>
</evidence>
<protein>
    <submittedName>
        <fullName evidence="5">Methyltransferase</fullName>
    </submittedName>
</protein>
<reference evidence="5 6" key="1">
    <citation type="submission" date="2016-08" db="EMBL/GenBank/DDBJ databases">
        <title>Complete genome sequence of Bacillus muralis G25-68, a strain with toxicity to nematodes.</title>
        <authorList>
            <person name="Zheng Z."/>
        </authorList>
    </citation>
    <scope>NUCLEOTIDE SEQUENCE [LARGE SCALE GENOMIC DNA]</scope>
    <source>
        <strain evidence="5 6">G25-68</strain>
        <plasmid evidence="6">pg25-68</plasmid>
    </source>
</reference>
<keyword evidence="1 5" id="KW-0489">Methyltransferase</keyword>
<evidence type="ECO:0000259" key="4">
    <source>
        <dbReference type="Pfam" id="PF13649"/>
    </source>
</evidence>
<dbReference type="InterPro" id="IPR041698">
    <property type="entry name" value="Methyltransf_25"/>
</dbReference>
<evidence type="ECO:0000256" key="1">
    <source>
        <dbReference type="ARBA" id="ARBA00022603"/>
    </source>
</evidence>
<organism evidence="5 6">
    <name type="scientific">Peribacillus muralis</name>
    <dbReference type="NCBI Taxonomy" id="264697"/>
    <lineage>
        <taxon>Bacteria</taxon>
        <taxon>Bacillati</taxon>
        <taxon>Bacillota</taxon>
        <taxon>Bacilli</taxon>
        <taxon>Bacillales</taxon>
        <taxon>Bacillaceae</taxon>
        <taxon>Peribacillus</taxon>
    </lineage>
</organism>
<keyword evidence="3" id="KW-0949">S-adenosyl-L-methionine</keyword>
<gene>
    <name evidence="5" type="ORF">ABE28_024170</name>
</gene>
<proteinExistence type="predicted"/>